<evidence type="ECO:0000259" key="6">
    <source>
        <dbReference type="Pfam" id="PF02880"/>
    </source>
</evidence>
<dbReference type="InterPro" id="IPR005841">
    <property type="entry name" value="Alpha-D-phosphohexomutase_SF"/>
</dbReference>
<name>A0A6C2TZA7_PONDE</name>
<dbReference type="Pfam" id="PF02878">
    <property type="entry name" value="PGM_PMM_I"/>
    <property type="match status" value="1"/>
</dbReference>
<dbReference type="Gene3D" id="3.40.120.10">
    <property type="entry name" value="Alpha-D-Glucose-1,6-Bisphosphate, subunit A, domain 3"/>
    <property type="match status" value="3"/>
</dbReference>
<comment type="similarity">
    <text evidence="2">Belongs to the phosphohexose mutase family.</text>
</comment>
<feature type="domain" description="Alpha-D-phosphohexomutase alpha/beta/alpha" evidence="6">
    <location>
        <begin position="276"/>
        <end position="394"/>
    </location>
</feature>
<gene>
    <name evidence="7" type="primary">algC_1</name>
    <name evidence="7" type="ORF">PDESU_01489</name>
</gene>
<comment type="cofactor">
    <cofactor evidence="1">
        <name>Mg(2+)</name>
        <dbReference type="ChEBI" id="CHEBI:18420"/>
    </cofactor>
</comment>
<dbReference type="Pfam" id="PF02879">
    <property type="entry name" value="PGM_PMM_II"/>
    <property type="match status" value="1"/>
</dbReference>
<dbReference type="PANTHER" id="PTHR42946">
    <property type="entry name" value="PHOSPHOHEXOSE MUTASE"/>
    <property type="match status" value="1"/>
</dbReference>
<dbReference type="InterPro" id="IPR005844">
    <property type="entry name" value="A-D-PHexomutase_a/b/a-I"/>
</dbReference>
<keyword evidence="8" id="KW-1185">Reference proteome</keyword>
<dbReference type="CDD" id="cd03089">
    <property type="entry name" value="PMM_PGM"/>
    <property type="match status" value="1"/>
</dbReference>
<dbReference type="PANTHER" id="PTHR42946:SF1">
    <property type="entry name" value="PHOSPHOGLUCOMUTASE (ALPHA-D-GLUCOSE-1,6-BISPHOSPHATE-DEPENDENT)"/>
    <property type="match status" value="1"/>
</dbReference>
<evidence type="ECO:0000259" key="4">
    <source>
        <dbReference type="Pfam" id="PF02878"/>
    </source>
</evidence>
<sequence length="494" mass="53035">MDKYFKLQNGSDVRGVALEGVAGEPVNLTTDIARTIGNAFAQWLEKKLGKTNLKVGVGHDSRLSAEAIKTAVFQGLERGGCAVFDCGLASTPAMFMSTVFENHGYDGSIMLTASHLPFNRNGLKFFVREGGLGKEDIKEILTLATATGEIEAAELSNTSTVTLMDDYSAHLVQIIREGAGSEKPLAGLKIVVDAGNGAGGFFVEKVLNPLGADTAGSQFLDPDGSFPNHIPNPEDPDAMDAIIAAVKNNNADFGIIFDTDVDRAGAVDKNGKPINRNRFIALMATIVLGEHPGTTIVTDSVTSTGLKWWIEEKLGGVHHRFKRGYKNVINEAIRLNETGTPSFLALETSGHGALKENYFLDDGAYQIAKILIKIAQLKAAGGGTVDELIAELPEPAEAIEFRPQIMVDDFAAYAENVLEAFKDLVEQEAGWSLTPNNFEGVHVTTENGWILLRKSLHDPQIPINIESDVAGGTDPLKRKVVGFLSGFDQLALPS</sequence>
<reference evidence="7 8" key="1">
    <citation type="submission" date="2019-04" db="EMBL/GenBank/DDBJ databases">
        <authorList>
            <person name="Van Vliet M D."/>
        </authorList>
    </citation>
    <scope>NUCLEOTIDE SEQUENCE [LARGE SCALE GENOMIC DNA]</scope>
    <source>
        <strain evidence="7 8">F1</strain>
    </source>
</reference>
<dbReference type="RefSeq" id="WP_136078559.1">
    <property type="nucleotide sequence ID" value="NZ_CAAHFG010000001.1"/>
</dbReference>
<dbReference type="InterPro" id="IPR005846">
    <property type="entry name" value="A-D-PHexomutase_a/b/a-III"/>
</dbReference>
<dbReference type="PRINTS" id="PR00509">
    <property type="entry name" value="PGMPMM"/>
</dbReference>
<dbReference type="InterPro" id="IPR050060">
    <property type="entry name" value="Phosphoglucosamine_mutase"/>
</dbReference>
<evidence type="ECO:0000256" key="2">
    <source>
        <dbReference type="ARBA" id="ARBA00010231"/>
    </source>
</evidence>
<dbReference type="GO" id="GO:0005975">
    <property type="term" value="P:carbohydrate metabolic process"/>
    <property type="evidence" value="ECO:0007669"/>
    <property type="project" value="InterPro"/>
</dbReference>
<dbReference type="SUPFAM" id="SSF53738">
    <property type="entry name" value="Phosphoglucomutase, first 3 domains"/>
    <property type="match status" value="3"/>
</dbReference>
<evidence type="ECO:0000313" key="7">
    <source>
        <dbReference type="EMBL" id="VGO12935.1"/>
    </source>
</evidence>
<evidence type="ECO:0000313" key="8">
    <source>
        <dbReference type="Proteomes" id="UP000366872"/>
    </source>
</evidence>
<dbReference type="Proteomes" id="UP000366872">
    <property type="component" value="Unassembled WGS sequence"/>
</dbReference>
<keyword evidence="3" id="KW-0597">Phosphoprotein</keyword>
<dbReference type="InterPro" id="IPR016055">
    <property type="entry name" value="A-D-PHexomutase_a/b/a-I/II/III"/>
</dbReference>
<evidence type="ECO:0000259" key="5">
    <source>
        <dbReference type="Pfam" id="PF02879"/>
    </source>
</evidence>
<proteinExistence type="inferred from homology"/>
<dbReference type="Pfam" id="PF02880">
    <property type="entry name" value="PGM_PMM_III"/>
    <property type="match status" value="1"/>
</dbReference>
<evidence type="ECO:0000256" key="3">
    <source>
        <dbReference type="ARBA" id="ARBA00022553"/>
    </source>
</evidence>
<dbReference type="InterPro" id="IPR005845">
    <property type="entry name" value="A-D-PHexomutase_a/b/a-II"/>
</dbReference>
<dbReference type="GO" id="GO:0004615">
    <property type="term" value="F:phosphomannomutase activity"/>
    <property type="evidence" value="ECO:0007669"/>
    <property type="project" value="TreeGrafter"/>
</dbReference>
<feature type="domain" description="Alpha-D-phosphohexomutase alpha/beta/alpha" evidence="4">
    <location>
        <begin position="9"/>
        <end position="146"/>
    </location>
</feature>
<evidence type="ECO:0000256" key="1">
    <source>
        <dbReference type="ARBA" id="ARBA00001946"/>
    </source>
</evidence>
<dbReference type="EMBL" id="CAAHFG010000001">
    <property type="protein sequence ID" value="VGO12935.1"/>
    <property type="molecule type" value="Genomic_DNA"/>
</dbReference>
<dbReference type="AlphaFoldDB" id="A0A6C2TZA7"/>
<dbReference type="Gene3D" id="3.30.310.50">
    <property type="entry name" value="Alpha-D-phosphohexomutase, C-terminal domain"/>
    <property type="match status" value="1"/>
</dbReference>
<protein>
    <submittedName>
        <fullName evidence="7">Phosphomannomutase/phosphoglucomutase</fullName>
    </submittedName>
</protein>
<dbReference type="FunFam" id="3.40.120.10:FF:000010">
    <property type="entry name" value="phosphomannomutase/phosphoglucomutase isoform X1"/>
    <property type="match status" value="1"/>
</dbReference>
<organism evidence="7 8">
    <name type="scientific">Pontiella desulfatans</name>
    <dbReference type="NCBI Taxonomy" id="2750659"/>
    <lineage>
        <taxon>Bacteria</taxon>
        <taxon>Pseudomonadati</taxon>
        <taxon>Kiritimatiellota</taxon>
        <taxon>Kiritimatiellia</taxon>
        <taxon>Kiritimatiellales</taxon>
        <taxon>Pontiellaceae</taxon>
        <taxon>Pontiella</taxon>
    </lineage>
</organism>
<feature type="domain" description="Alpha-D-phosphohexomutase alpha/beta/alpha" evidence="5">
    <location>
        <begin position="166"/>
        <end position="271"/>
    </location>
</feature>
<accession>A0A6C2TZA7</accession>